<evidence type="ECO:0000256" key="1">
    <source>
        <dbReference type="SAM" id="MobiDB-lite"/>
    </source>
</evidence>
<organism evidence="2 3">
    <name type="scientific">Anaeramoeba flamelloides</name>
    <dbReference type="NCBI Taxonomy" id="1746091"/>
    <lineage>
        <taxon>Eukaryota</taxon>
        <taxon>Metamonada</taxon>
        <taxon>Anaeramoebidae</taxon>
        <taxon>Anaeramoeba</taxon>
    </lineage>
</organism>
<sequence length="460" mass="52525">MSGRISFTTKGQLELSVDSDTKRFNVNDDFKLLFSKKNVKLALIQVQNEKFKIVFQSQTDKTKFGDTLGWLKEHPDKFQDNSISGSDNESPSENGNESEKSQNNKLPKKKSDNVEKEFNKESVTVFNVETTDTELSPESKAKLMIYNNSGKIRVNFPDEPESNITSQITFQSKLFAHPKYEKLIKLQLTPEISFFFLMESEDHKNEFTSLFSTYVSNYNPQFQVLIYGLEIGSALEATLNSEDNGIYLNSEISNFKPLHFDWQYVELSAMTNVENMYILKGKKNQVKISMENKEDAQRLAHIFKEHTEREINQASSDVDDIDFDSNDSGSNSNSNSNSNESSNSEDESGDSGDSDSGEEEAFVLKQDVEYQVTITNTNQEDISSGTRAILKLTNDNWQIRSKDDSSFNYSYDDYTETKTFTSKQNEDVLKMVSPNDDGYVLKFNSKQDAENVLEIWLKKN</sequence>
<feature type="region of interest" description="Disordered" evidence="1">
    <location>
        <begin position="310"/>
        <end position="359"/>
    </location>
</feature>
<protein>
    <submittedName>
        <fullName evidence="2">Uncharacterized protein</fullName>
    </submittedName>
</protein>
<evidence type="ECO:0000313" key="3">
    <source>
        <dbReference type="Proteomes" id="UP001150062"/>
    </source>
</evidence>
<keyword evidence="3" id="KW-1185">Reference proteome</keyword>
<gene>
    <name evidence="2" type="ORF">M0813_15187</name>
</gene>
<feature type="compositionally biased region" description="Low complexity" evidence="1">
    <location>
        <begin position="326"/>
        <end position="342"/>
    </location>
</feature>
<comment type="caution">
    <text evidence="2">The sequence shown here is derived from an EMBL/GenBank/DDBJ whole genome shotgun (WGS) entry which is preliminary data.</text>
</comment>
<name>A0ABQ8Z327_9EUKA</name>
<proteinExistence type="predicted"/>
<accession>A0ABQ8Z327</accession>
<feature type="compositionally biased region" description="Low complexity" evidence="1">
    <location>
        <begin position="84"/>
        <end position="95"/>
    </location>
</feature>
<reference evidence="2" key="1">
    <citation type="submission" date="2022-08" db="EMBL/GenBank/DDBJ databases">
        <title>Novel sulfate-reducing endosymbionts in the free-living metamonad Anaeramoeba.</title>
        <authorList>
            <person name="Jerlstrom-Hultqvist J."/>
            <person name="Cepicka I."/>
            <person name="Gallot-Lavallee L."/>
            <person name="Salas-Leiva D."/>
            <person name="Curtis B.A."/>
            <person name="Zahonova K."/>
            <person name="Pipaliya S."/>
            <person name="Dacks J."/>
            <person name="Roger A.J."/>
        </authorList>
    </citation>
    <scope>NUCLEOTIDE SEQUENCE</scope>
    <source>
        <strain evidence="2">Schooner1</strain>
    </source>
</reference>
<feature type="region of interest" description="Disordered" evidence="1">
    <location>
        <begin position="75"/>
        <end position="116"/>
    </location>
</feature>
<evidence type="ECO:0000313" key="2">
    <source>
        <dbReference type="EMBL" id="KAJ6251281.1"/>
    </source>
</evidence>
<feature type="compositionally biased region" description="Acidic residues" evidence="1">
    <location>
        <begin position="343"/>
        <end position="359"/>
    </location>
</feature>
<dbReference type="EMBL" id="JAOAOG010000064">
    <property type="protein sequence ID" value="KAJ6251281.1"/>
    <property type="molecule type" value="Genomic_DNA"/>
</dbReference>
<dbReference type="Proteomes" id="UP001150062">
    <property type="component" value="Unassembled WGS sequence"/>
</dbReference>